<gene>
    <name evidence="2" type="ORF">NDU88_000541</name>
</gene>
<sequence length="84" mass="9519">MESETRPARVCRSAEQPHGDSRIPLEHNLAFWGLRRLTGEPTLVVLYQDCPWFSATASPTRKRSTYNAMFLTMGRGEEETGDFG</sequence>
<dbReference type="AlphaFoldDB" id="A0AAV7MMC8"/>
<name>A0AAV7MMC8_PLEWA</name>
<evidence type="ECO:0000313" key="3">
    <source>
        <dbReference type="Proteomes" id="UP001066276"/>
    </source>
</evidence>
<reference evidence="2" key="1">
    <citation type="journal article" date="2022" name="bioRxiv">
        <title>Sequencing and chromosome-scale assembly of the giantPleurodeles waltlgenome.</title>
        <authorList>
            <person name="Brown T."/>
            <person name="Elewa A."/>
            <person name="Iarovenko S."/>
            <person name="Subramanian E."/>
            <person name="Araus A.J."/>
            <person name="Petzold A."/>
            <person name="Susuki M."/>
            <person name="Suzuki K.-i.T."/>
            <person name="Hayashi T."/>
            <person name="Toyoda A."/>
            <person name="Oliveira C."/>
            <person name="Osipova E."/>
            <person name="Leigh N.D."/>
            <person name="Simon A."/>
            <person name="Yun M.H."/>
        </authorList>
    </citation>
    <scope>NUCLEOTIDE SEQUENCE</scope>
    <source>
        <strain evidence="2">20211129_DDA</strain>
        <tissue evidence="2">Liver</tissue>
    </source>
</reference>
<accession>A0AAV7MMC8</accession>
<evidence type="ECO:0000256" key="1">
    <source>
        <dbReference type="SAM" id="MobiDB-lite"/>
    </source>
</evidence>
<proteinExistence type="predicted"/>
<organism evidence="2 3">
    <name type="scientific">Pleurodeles waltl</name>
    <name type="common">Iberian ribbed newt</name>
    <dbReference type="NCBI Taxonomy" id="8319"/>
    <lineage>
        <taxon>Eukaryota</taxon>
        <taxon>Metazoa</taxon>
        <taxon>Chordata</taxon>
        <taxon>Craniata</taxon>
        <taxon>Vertebrata</taxon>
        <taxon>Euteleostomi</taxon>
        <taxon>Amphibia</taxon>
        <taxon>Batrachia</taxon>
        <taxon>Caudata</taxon>
        <taxon>Salamandroidea</taxon>
        <taxon>Salamandridae</taxon>
        <taxon>Pleurodelinae</taxon>
        <taxon>Pleurodeles</taxon>
    </lineage>
</organism>
<dbReference type="Proteomes" id="UP001066276">
    <property type="component" value="Chromosome 9"/>
</dbReference>
<keyword evidence="3" id="KW-1185">Reference proteome</keyword>
<protein>
    <submittedName>
        <fullName evidence="2">Uncharacterized protein</fullName>
    </submittedName>
</protein>
<comment type="caution">
    <text evidence="2">The sequence shown here is derived from an EMBL/GenBank/DDBJ whole genome shotgun (WGS) entry which is preliminary data.</text>
</comment>
<dbReference type="EMBL" id="JANPWB010000013">
    <property type="protein sequence ID" value="KAJ1103113.1"/>
    <property type="molecule type" value="Genomic_DNA"/>
</dbReference>
<evidence type="ECO:0000313" key="2">
    <source>
        <dbReference type="EMBL" id="KAJ1103113.1"/>
    </source>
</evidence>
<feature type="region of interest" description="Disordered" evidence="1">
    <location>
        <begin position="1"/>
        <end position="22"/>
    </location>
</feature>